<sequence length="75" mass="8400">MGVRCKPLCSSGILRYDEDGLFLPENKILASARSIRFCFLYLVMLFAADLGAFLVYISSKELAMKDANELKVDAF</sequence>
<feature type="transmembrane region" description="Helical" evidence="1">
    <location>
        <begin position="37"/>
        <end position="57"/>
    </location>
</feature>
<gene>
    <name evidence="2" type="ORF">RIF29_36298</name>
</gene>
<keyword evidence="1" id="KW-0472">Membrane</keyword>
<dbReference type="AlphaFoldDB" id="A0AAN9EB49"/>
<reference evidence="2 3" key="1">
    <citation type="submission" date="2024-01" db="EMBL/GenBank/DDBJ databases">
        <title>The genomes of 5 underutilized Papilionoideae crops provide insights into root nodulation and disease resistanc.</title>
        <authorList>
            <person name="Yuan L."/>
        </authorList>
    </citation>
    <scope>NUCLEOTIDE SEQUENCE [LARGE SCALE GENOMIC DNA]</scope>
    <source>
        <strain evidence="2">ZHUSHIDOU_FW_LH</strain>
        <tissue evidence="2">Leaf</tissue>
    </source>
</reference>
<proteinExistence type="predicted"/>
<organism evidence="2 3">
    <name type="scientific">Crotalaria pallida</name>
    <name type="common">Smooth rattlebox</name>
    <name type="synonym">Crotalaria striata</name>
    <dbReference type="NCBI Taxonomy" id="3830"/>
    <lineage>
        <taxon>Eukaryota</taxon>
        <taxon>Viridiplantae</taxon>
        <taxon>Streptophyta</taxon>
        <taxon>Embryophyta</taxon>
        <taxon>Tracheophyta</taxon>
        <taxon>Spermatophyta</taxon>
        <taxon>Magnoliopsida</taxon>
        <taxon>eudicotyledons</taxon>
        <taxon>Gunneridae</taxon>
        <taxon>Pentapetalae</taxon>
        <taxon>rosids</taxon>
        <taxon>fabids</taxon>
        <taxon>Fabales</taxon>
        <taxon>Fabaceae</taxon>
        <taxon>Papilionoideae</taxon>
        <taxon>50 kb inversion clade</taxon>
        <taxon>genistoids sensu lato</taxon>
        <taxon>core genistoids</taxon>
        <taxon>Crotalarieae</taxon>
        <taxon>Crotalaria</taxon>
    </lineage>
</organism>
<dbReference type="EMBL" id="JAYWIO010000007">
    <property type="protein sequence ID" value="KAK7252390.1"/>
    <property type="molecule type" value="Genomic_DNA"/>
</dbReference>
<keyword evidence="1" id="KW-1133">Transmembrane helix</keyword>
<protein>
    <submittedName>
        <fullName evidence="2">Uncharacterized protein</fullName>
    </submittedName>
</protein>
<comment type="caution">
    <text evidence="2">The sequence shown here is derived from an EMBL/GenBank/DDBJ whole genome shotgun (WGS) entry which is preliminary data.</text>
</comment>
<dbReference type="Proteomes" id="UP001372338">
    <property type="component" value="Unassembled WGS sequence"/>
</dbReference>
<accession>A0AAN9EB49</accession>
<keyword evidence="3" id="KW-1185">Reference proteome</keyword>
<evidence type="ECO:0000313" key="2">
    <source>
        <dbReference type="EMBL" id="KAK7252390.1"/>
    </source>
</evidence>
<name>A0AAN9EB49_CROPI</name>
<keyword evidence="1" id="KW-0812">Transmembrane</keyword>
<evidence type="ECO:0000313" key="3">
    <source>
        <dbReference type="Proteomes" id="UP001372338"/>
    </source>
</evidence>
<evidence type="ECO:0000256" key="1">
    <source>
        <dbReference type="SAM" id="Phobius"/>
    </source>
</evidence>